<dbReference type="EMBL" id="CP027665">
    <property type="protein sequence ID" value="AVO37478.1"/>
    <property type="molecule type" value="Genomic_DNA"/>
</dbReference>
<feature type="compositionally biased region" description="Basic and acidic residues" evidence="1">
    <location>
        <begin position="59"/>
        <end position="73"/>
    </location>
</feature>
<feature type="compositionally biased region" description="Basic and acidic residues" evidence="1">
    <location>
        <begin position="32"/>
        <end position="41"/>
    </location>
</feature>
<reference evidence="3" key="1">
    <citation type="submission" date="2018-03" db="EMBL/GenBank/DDBJ databases">
        <title>Genomic analysis of the strain SH-1 isolated from shrimp intestine.</title>
        <authorList>
            <person name="Kim Y.-S."/>
            <person name="Kim S.-E."/>
            <person name="Kim K.-H."/>
        </authorList>
    </citation>
    <scope>NUCLEOTIDE SEQUENCE [LARGE SCALE GENOMIC DNA]</scope>
    <source>
        <strain evidence="3">SH-1</strain>
    </source>
</reference>
<protein>
    <submittedName>
        <fullName evidence="2">Uncharacterized protein</fullName>
    </submittedName>
</protein>
<evidence type="ECO:0000313" key="2">
    <source>
        <dbReference type="EMBL" id="AVO37478.1"/>
    </source>
</evidence>
<sequence>MQDLADAVKERIRDFGQGQPAWNGAQRIPDQQPRHQRDQRRCARRAPRGKVGKGRRDHHRGEHQSDNERDFRGHVGLRCDSPQNRTKPALCRIGFRKRR</sequence>
<gene>
    <name evidence="2" type="ORF">C6Y53_06950</name>
</gene>
<dbReference type="KEGG" id="thas:C6Y53_06950"/>
<dbReference type="Proteomes" id="UP000237655">
    <property type="component" value="Chromosome"/>
</dbReference>
<organism evidence="2 3">
    <name type="scientific">Pukyongiella litopenaei</name>
    <dbReference type="NCBI Taxonomy" id="2605946"/>
    <lineage>
        <taxon>Bacteria</taxon>
        <taxon>Pseudomonadati</taxon>
        <taxon>Pseudomonadota</taxon>
        <taxon>Alphaproteobacteria</taxon>
        <taxon>Rhodobacterales</taxon>
        <taxon>Paracoccaceae</taxon>
        <taxon>Pukyongiella</taxon>
    </lineage>
</organism>
<evidence type="ECO:0000256" key="1">
    <source>
        <dbReference type="SAM" id="MobiDB-lite"/>
    </source>
</evidence>
<feature type="region of interest" description="Disordered" evidence="1">
    <location>
        <begin position="1"/>
        <end position="99"/>
    </location>
</feature>
<accession>A0A2S0MNM9</accession>
<dbReference type="AlphaFoldDB" id="A0A2S0MNM9"/>
<feature type="compositionally biased region" description="Basic residues" evidence="1">
    <location>
        <begin position="42"/>
        <end position="58"/>
    </location>
</feature>
<keyword evidence="3" id="KW-1185">Reference proteome</keyword>
<feature type="compositionally biased region" description="Basic and acidic residues" evidence="1">
    <location>
        <begin position="1"/>
        <end position="14"/>
    </location>
</feature>
<evidence type="ECO:0000313" key="3">
    <source>
        <dbReference type="Proteomes" id="UP000237655"/>
    </source>
</evidence>
<proteinExistence type="predicted"/>
<name>A0A2S0MNM9_9RHOB</name>